<dbReference type="EMBL" id="JALJOS010000035">
    <property type="protein sequence ID" value="KAK9821838.1"/>
    <property type="molecule type" value="Genomic_DNA"/>
</dbReference>
<evidence type="ECO:0000313" key="4">
    <source>
        <dbReference type="Proteomes" id="UP001438707"/>
    </source>
</evidence>
<evidence type="ECO:0000256" key="1">
    <source>
        <dbReference type="SAM" id="MobiDB-lite"/>
    </source>
</evidence>
<dbReference type="PROSITE" id="PS51257">
    <property type="entry name" value="PROKAR_LIPOPROTEIN"/>
    <property type="match status" value="1"/>
</dbReference>
<dbReference type="AlphaFoldDB" id="A0AAW1QK86"/>
<feature type="signal peptide" evidence="2">
    <location>
        <begin position="1"/>
        <end position="21"/>
    </location>
</feature>
<proteinExistence type="predicted"/>
<accession>A0AAW1QK86</accession>
<keyword evidence="2" id="KW-0732">Signal</keyword>
<name>A0AAW1QK86_9CHLO</name>
<sequence>MPKLLWVILSTTACMSPSTLASCRAQTLGQLRAYTGPTGGTERPAASLTSEEMRSNQHAGRTYHGSPALLKSALQKCIRRGLHEEAVRIALHLLKENQTEFLRRICVICLEDAVLHPELPLLTWLMLASGKGFALTTAHAQACLTIVSDLAALPFKDHLRQAPAGDVAEDRTGR</sequence>
<gene>
    <name evidence="3" type="ORF">WJX74_003238</name>
</gene>
<dbReference type="Proteomes" id="UP001438707">
    <property type="component" value="Unassembled WGS sequence"/>
</dbReference>
<feature type="chain" id="PRO_5043788730" evidence="2">
    <location>
        <begin position="22"/>
        <end position="174"/>
    </location>
</feature>
<organism evidence="3 4">
    <name type="scientific">Apatococcus lobatus</name>
    <dbReference type="NCBI Taxonomy" id="904363"/>
    <lineage>
        <taxon>Eukaryota</taxon>
        <taxon>Viridiplantae</taxon>
        <taxon>Chlorophyta</taxon>
        <taxon>core chlorophytes</taxon>
        <taxon>Trebouxiophyceae</taxon>
        <taxon>Chlorellales</taxon>
        <taxon>Chlorellaceae</taxon>
        <taxon>Apatococcus</taxon>
    </lineage>
</organism>
<dbReference type="Gene3D" id="1.20.272.10">
    <property type="match status" value="1"/>
</dbReference>
<keyword evidence="4" id="KW-1185">Reference proteome</keyword>
<reference evidence="3 4" key="1">
    <citation type="journal article" date="2024" name="Nat. Commun.">
        <title>Phylogenomics reveals the evolutionary origins of lichenization in chlorophyte algae.</title>
        <authorList>
            <person name="Puginier C."/>
            <person name="Libourel C."/>
            <person name="Otte J."/>
            <person name="Skaloud P."/>
            <person name="Haon M."/>
            <person name="Grisel S."/>
            <person name="Petersen M."/>
            <person name="Berrin J.G."/>
            <person name="Delaux P.M."/>
            <person name="Dal Grande F."/>
            <person name="Keller J."/>
        </authorList>
    </citation>
    <scope>NUCLEOTIDE SEQUENCE [LARGE SCALE GENOMIC DNA]</scope>
    <source>
        <strain evidence="3 4">SAG 2145</strain>
    </source>
</reference>
<comment type="caution">
    <text evidence="3">The sequence shown here is derived from an EMBL/GenBank/DDBJ whole genome shotgun (WGS) entry which is preliminary data.</text>
</comment>
<evidence type="ECO:0000313" key="3">
    <source>
        <dbReference type="EMBL" id="KAK9821838.1"/>
    </source>
</evidence>
<protein>
    <submittedName>
        <fullName evidence="3">Uncharacterized protein</fullName>
    </submittedName>
</protein>
<evidence type="ECO:0000256" key="2">
    <source>
        <dbReference type="SAM" id="SignalP"/>
    </source>
</evidence>
<feature type="region of interest" description="Disordered" evidence="1">
    <location>
        <begin position="34"/>
        <end position="63"/>
    </location>
</feature>